<evidence type="ECO:0000256" key="5">
    <source>
        <dbReference type="ARBA" id="ARBA00023136"/>
    </source>
</evidence>
<dbReference type="Pfam" id="PF01594">
    <property type="entry name" value="AI-2E_transport"/>
    <property type="match status" value="1"/>
</dbReference>
<comment type="caution">
    <text evidence="8">The sequence shown here is derived from an EMBL/GenBank/DDBJ whole genome shotgun (WGS) entry which is preliminary data.</text>
</comment>
<feature type="transmembrane region" description="Helical" evidence="7">
    <location>
        <begin position="12"/>
        <end position="31"/>
    </location>
</feature>
<keyword evidence="9" id="KW-1185">Reference proteome</keyword>
<feature type="transmembrane region" description="Helical" evidence="7">
    <location>
        <begin position="207"/>
        <end position="228"/>
    </location>
</feature>
<evidence type="ECO:0000256" key="1">
    <source>
        <dbReference type="ARBA" id="ARBA00004141"/>
    </source>
</evidence>
<comment type="subcellular location">
    <subcellularLocation>
        <location evidence="1">Membrane</location>
        <topology evidence="1">Multi-pass membrane protein</topology>
    </subcellularLocation>
</comment>
<keyword evidence="5 7" id="KW-0472">Membrane</keyword>
<protein>
    <submittedName>
        <fullName evidence="8">AI-2E family transporter</fullName>
    </submittedName>
</protein>
<feature type="transmembrane region" description="Helical" evidence="7">
    <location>
        <begin position="64"/>
        <end position="85"/>
    </location>
</feature>
<evidence type="ECO:0000256" key="7">
    <source>
        <dbReference type="SAM" id="Phobius"/>
    </source>
</evidence>
<dbReference type="InterPro" id="IPR002549">
    <property type="entry name" value="AI-2E-like"/>
</dbReference>
<dbReference type="PANTHER" id="PTHR21716:SF4">
    <property type="entry name" value="TRANSMEMBRANE PROTEIN 245"/>
    <property type="match status" value="1"/>
</dbReference>
<feature type="region of interest" description="Disordered" evidence="6">
    <location>
        <begin position="348"/>
        <end position="369"/>
    </location>
</feature>
<gene>
    <name evidence="8" type="ORF">G6N73_22145</name>
</gene>
<sequence length="369" mass="40448">MREWALTEGRLRILILVAATALGLYLCYLLAFPFLPSLTWALVLSVMLLPMHRWIEARTGHADLAAIISVIVAAIAVVVPVLYVAQKLVVEAVEGAVYLEGQLRGAEWRDAIDAYPRLARSVEWLEERLDFTGAAANLAQWLTVQSTSLVRGSVNQLLNLLLTFYLLFYFLRDRQRAWRTLGDFSPLSRAATELVARRFMDTVHATIFGTLGVAAVQGTLSGLMFWWLGLPLPLFWGVVIGLLAIVPVLGAFVVWVPAAVFLVFEGHWIKALILAAWGGIIVGGIDNLLYPVLVGNRLKLHTVPALIGLIGGLILFGASGLVLGPAVIVVTLALVEILKRHFRREVVPHDNSSRRGGKAKQSGETNPRT</sequence>
<feature type="transmembrane region" description="Helical" evidence="7">
    <location>
        <begin position="305"/>
        <end position="335"/>
    </location>
</feature>
<dbReference type="PANTHER" id="PTHR21716">
    <property type="entry name" value="TRANSMEMBRANE PROTEIN"/>
    <property type="match status" value="1"/>
</dbReference>
<evidence type="ECO:0000256" key="6">
    <source>
        <dbReference type="SAM" id="MobiDB-lite"/>
    </source>
</evidence>
<dbReference type="RefSeq" id="WP_165031581.1">
    <property type="nucleotide sequence ID" value="NZ_JAAKZF010000038.1"/>
</dbReference>
<comment type="similarity">
    <text evidence="2">Belongs to the autoinducer-2 exporter (AI-2E) (TC 2.A.86) family.</text>
</comment>
<dbReference type="EMBL" id="JAAKZF010000038">
    <property type="protein sequence ID" value="NGO53829.1"/>
    <property type="molecule type" value="Genomic_DNA"/>
</dbReference>
<evidence type="ECO:0000256" key="3">
    <source>
        <dbReference type="ARBA" id="ARBA00022692"/>
    </source>
</evidence>
<dbReference type="Proteomes" id="UP001642900">
    <property type="component" value="Unassembled WGS sequence"/>
</dbReference>
<accession>A0A6G4WGV1</accession>
<feature type="transmembrane region" description="Helical" evidence="7">
    <location>
        <begin position="153"/>
        <end position="171"/>
    </location>
</feature>
<feature type="transmembrane region" description="Helical" evidence="7">
    <location>
        <begin position="234"/>
        <end position="264"/>
    </location>
</feature>
<proteinExistence type="inferred from homology"/>
<evidence type="ECO:0000256" key="2">
    <source>
        <dbReference type="ARBA" id="ARBA00009773"/>
    </source>
</evidence>
<evidence type="ECO:0000313" key="8">
    <source>
        <dbReference type="EMBL" id="NGO53829.1"/>
    </source>
</evidence>
<evidence type="ECO:0000256" key="4">
    <source>
        <dbReference type="ARBA" id="ARBA00022989"/>
    </source>
</evidence>
<evidence type="ECO:0000313" key="9">
    <source>
        <dbReference type="Proteomes" id="UP001642900"/>
    </source>
</evidence>
<dbReference type="AlphaFoldDB" id="A0A6G4WGV1"/>
<feature type="transmembrane region" description="Helical" evidence="7">
    <location>
        <begin position="37"/>
        <end position="55"/>
    </location>
</feature>
<dbReference type="GO" id="GO:0016020">
    <property type="term" value="C:membrane"/>
    <property type="evidence" value="ECO:0007669"/>
    <property type="project" value="UniProtKB-SubCell"/>
</dbReference>
<name>A0A6G4WGV1_9HYPH</name>
<keyword evidence="3 7" id="KW-0812">Transmembrane</keyword>
<feature type="transmembrane region" description="Helical" evidence="7">
    <location>
        <begin position="271"/>
        <end position="293"/>
    </location>
</feature>
<keyword evidence="4 7" id="KW-1133">Transmembrane helix</keyword>
<reference evidence="8 9" key="1">
    <citation type="submission" date="2020-02" db="EMBL/GenBank/DDBJ databases">
        <title>Genome sequence of strain CCNWXJ40-4.</title>
        <authorList>
            <person name="Gao J."/>
            <person name="Sun J."/>
        </authorList>
    </citation>
    <scope>NUCLEOTIDE SEQUENCE [LARGE SCALE GENOMIC DNA]</scope>
    <source>
        <strain evidence="8 9">CCNWXJ 40-4</strain>
    </source>
</reference>
<organism evidence="8 9">
    <name type="scientific">Allomesorhizobium camelthorni</name>
    <dbReference type="NCBI Taxonomy" id="475069"/>
    <lineage>
        <taxon>Bacteria</taxon>
        <taxon>Pseudomonadati</taxon>
        <taxon>Pseudomonadota</taxon>
        <taxon>Alphaproteobacteria</taxon>
        <taxon>Hyphomicrobiales</taxon>
        <taxon>Phyllobacteriaceae</taxon>
        <taxon>Allomesorhizobium</taxon>
    </lineage>
</organism>